<gene>
    <name evidence="2" type="ORF">C3B59_17905</name>
</gene>
<feature type="region of interest" description="Disordered" evidence="1">
    <location>
        <begin position="1"/>
        <end position="49"/>
    </location>
</feature>
<dbReference type="EMBL" id="PPXF01000067">
    <property type="protein sequence ID" value="POH59098.1"/>
    <property type="molecule type" value="Genomic_DNA"/>
</dbReference>
<sequence>MLLVGGCAGESAGEQPAGEKPAAGAASTAPTETPVLSATPAPAEPNLDDPSSWLIDYTAIGPLTLHGQLADQAASTTAFTTTIQDGCPWVTALDKTDFPSIWLPDPAGTGVTDQIVLQAWGSEATVAANSPQTSAGIGIGATLDQVTAAYPDITQNEGTYAPYYSLPDGSGHWINFGLSSAGLVDTIVVRDTAQMDSEYCG</sequence>
<dbReference type="Proteomes" id="UP000237104">
    <property type="component" value="Unassembled WGS sequence"/>
</dbReference>
<comment type="caution">
    <text evidence="2">The sequence shown here is derived from an EMBL/GenBank/DDBJ whole genome shotgun (WGS) entry which is preliminary data.</text>
</comment>
<evidence type="ECO:0000256" key="1">
    <source>
        <dbReference type="SAM" id="MobiDB-lite"/>
    </source>
</evidence>
<evidence type="ECO:0000313" key="3">
    <source>
        <dbReference type="Proteomes" id="UP000237104"/>
    </source>
</evidence>
<reference evidence="2 3" key="1">
    <citation type="submission" date="2018-01" db="EMBL/GenBank/DDBJ databases">
        <title>Cryobacterium sp. nov., from glaciers in China.</title>
        <authorList>
            <person name="Liu Q."/>
            <person name="Xin Y.-H."/>
        </authorList>
    </citation>
    <scope>NUCLEOTIDE SEQUENCE [LARGE SCALE GENOMIC DNA]</scope>
    <source>
        <strain evidence="2 3">TMB1-8</strain>
    </source>
</reference>
<name>A0A2S3Z5A8_9MICO</name>
<dbReference type="AlphaFoldDB" id="A0A2S3Z5A8"/>
<organism evidence="2 3">
    <name type="scientific">Cryobacterium zongtaii</name>
    <dbReference type="NCBI Taxonomy" id="1259217"/>
    <lineage>
        <taxon>Bacteria</taxon>
        <taxon>Bacillati</taxon>
        <taxon>Actinomycetota</taxon>
        <taxon>Actinomycetes</taxon>
        <taxon>Micrococcales</taxon>
        <taxon>Microbacteriaceae</taxon>
        <taxon>Cryobacterium</taxon>
    </lineage>
</organism>
<protein>
    <submittedName>
        <fullName evidence="2">Uncharacterized protein</fullName>
    </submittedName>
</protein>
<proteinExistence type="predicted"/>
<accession>A0A2S3Z5A8</accession>
<evidence type="ECO:0000313" key="2">
    <source>
        <dbReference type="EMBL" id="POH59098.1"/>
    </source>
</evidence>